<organism evidence="3 4">
    <name type="scientific">Sphingomonas qilianensis</name>
    <dbReference type="NCBI Taxonomy" id="1736690"/>
    <lineage>
        <taxon>Bacteria</taxon>
        <taxon>Pseudomonadati</taxon>
        <taxon>Pseudomonadota</taxon>
        <taxon>Alphaproteobacteria</taxon>
        <taxon>Sphingomonadales</taxon>
        <taxon>Sphingomonadaceae</taxon>
        <taxon>Sphingomonas</taxon>
    </lineage>
</organism>
<dbReference type="Gene3D" id="1.10.150.20">
    <property type="entry name" value="5' to 3' exonuclease, C-terminal subdomain"/>
    <property type="match status" value="1"/>
</dbReference>
<reference evidence="3 4" key="1">
    <citation type="submission" date="2024-05" db="EMBL/GenBank/DDBJ databases">
        <authorList>
            <person name="Liu Q."/>
            <person name="Xin Y.-H."/>
        </authorList>
    </citation>
    <scope>NUCLEOTIDE SEQUENCE [LARGE SCALE GENOMIC DNA]</scope>
    <source>
        <strain evidence="3 4">CGMCC 1.15349</strain>
    </source>
</reference>
<accession>A0ABU9XSN4</accession>
<dbReference type="Proteomes" id="UP001404104">
    <property type="component" value="Unassembled WGS sequence"/>
</dbReference>
<evidence type="ECO:0000256" key="1">
    <source>
        <dbReference type="SAM" id="MobiDB-lite"/>
    </source>
</evidence>
<dbReference type="Pfam" id="PF14520">
    <property type="entry name" value="HHH_5"/>
    <property type="match status" value="1"/>
</dbReference>
<feature type="transmembrane region" description="Helical" evidence="2">
    <location>
        <begin position="12"/>
        <end position="34"/>
    </location>
</feature>
<comment type="caution">
    <text evidence="3">The sequence shown here is derived from an EMBL/GenBank/DDBJ whole genome shotgun (WGS) entry which is preliminary data.</text>
</comment>
<evidence type="ECO:0000256" key="2">
    <source>
        <dbReference type="SAM" id="Phobius"/>
    </source>
</evidence>
<keyword evidence="2" id="KW-1133">Transmembrane helix</keyword>
<gene>
    <name evidence="3" type="ORF">ABC969_10395</name>
</gene>
<name>A0ABU9XSN4_9SPHN</name>
<dbReference type="EMBL" id="JBDIMF010000004">
    <property type="protein sequence ID" value="MEN2786828.1"/>
    <property type="molecule type" value="Genomic_DNA"/>
</dbReference>
<feature type="region of interest" description="Disordered" evidence="1">
    <location>
        <begin position="47"/>
        <end position="68"/>
    </location>
</feature>
<keyword evidence="2" id="KW-0472">Membrane</keyword>
<keyword evidence="2" id="KW-0812">Transmembrane</keyword>
<keyword evidence="4" id="KW-1185">Reference proteome</keyword>
<dbReference type="RefSeq" id="WP_345864751.1">
    <property type="nucleotide sequence ID" value="NZ_JBDIMF010000004.1"/>
</dbReference>
<evidence type="ECO:0000313" key="3">
    <source>
        <dbReference type="EMBL" id="MEN2786828.1"/>
    </source>
</evidence>
<protein>
    <submittedName>
        <fullName evidence="3">Helix-hairpin-helix domain-containing protein</fullName>
    </submittedName>
</protein>
<sequence>MTEMPMDVTSFTVAQFVVMGIFALLAIAGILFGMGLKRARRAARAETVERREAAGVPETTAETPSPTPPAVVDDAMAPMNYAAPVATPRATPPAFAPAPPPLGNPLPVDVKPTPDRTETVAAAPAPLARDIRQLKGLGPKLAAALAELGITRVEQIAAMSPAELDDLDIRLGAFRGRPARDRWAEQARLLCAGDKAGYEAEFGKLGN</sequence>
<evidence type="ECO:0000313" key="4">
    <source>
        <dbReference type="Proteomes" id="UP001404104"/>
    </source>
</evidence>
<proteinExistence type="predicted"/>